<reference evidence="5" key="1">
    <citation type="journal article" date="2019" name="Int. J. Syst. Evol. Microbiol.">
        <title>The Global Catalogue of Microorganisms (GCM) 10K type strain sequencing project: providing services to taxonomists for standard genome sequencing and annotation.</title>
        <authorList>
            <consortium name="The Broad Institute Genomics Platform"/>
            <consortium name="The Broad Institute Genome Sequencing Center for Infectious Disease"/>
            <person name="Wu L."/>
            <person name="Ma J."/>
        </authorList>
    </citation>
    <scope>NUCLEOTIDE SEQUENCE [LARGE SCALE GENOMIC DNA]</scope>
    <source>
        <strain evidence="5">JCM 17933</strain>
    </source>
</reference>
<accession>A0ABP8PPD0</accession>
<dbReference type="Proteomes" id="UP001500503">
    <property type="component" value="Unassembled WGS sequence"/>
</dbReference>
<dbReference type="InterPro" id="IPR006059">
    <property type="entry name" value="SBP"/>
</dbReference>
<protein>
    <submittedName>
        <fullName evidence="4">Extracellular solute-binding protein</fullName>
    </submittedName>
</protein>
<comment type="similarity">
    <text evidence="1">Belongs to the bacterial solute-binding protein 1 family.</text>
</comment>
<evidence type="ECO:0000256" key="2">
    <source>
        <dbReference type="ARBA" id="ARBA00022448"/>
    </source>
</evidence>
<evidence type="ECO:0000313" key="4">
    <source>
        <dbReference type="EMBL" id="GAA4489220.1"/>
    </source>
</evidence>
<dbReference type="PANTHER" id="PTHR30061">
    <property type="entry name" value="MALTOSE-BINDING PERIPLASMIC PROTEIN"/>
    <property type="match status" value="1"/>
</dbReference>
<dbReference type="Gene3D" id="3.40.190.10">
    <property type="entry name" value="Periplasmic binding protein-like II"/>
    <property type="match status" value="2"/>
</dbReference>
<sequence>MTDYRGLTWDHPRGTVALNTAAGRFSREAHGDTLAWDGQPLEGFESHPIGDLCARYDLVVLDHPHLGDALAADALRPLDDLFPGDVLDEWRASAVGASAASYTARGRLWAAPLDAATQVSACHRESVPEPPRTWDEALRTARRVPFALSLAGPHALLTFFSLCQGLGEAARTTGDGPLVSRATGVAALEMMRDAFAHCDPATARLNPIALLELLARGSLAYCPFVYGYVNYAAAPGNPVRFADVPRLTPGGPLGSTLGGTGLAVSRRAEVSDALKRHIAWLMSADAQRRFLPRHEGQPARREAWTDPEVDGSGGGFYSGTLATTEAAWVRPRHPGYTEFQTSASALIRESLEAGRAAAAAYDELEKAHRAAVRSTADVL</sequence>
<organism evidence="4 5">
    <name type="scientific">Actinoallomurus oryzae</name>
    <dbReference type="NCBI Taxonomy" id="502180"/>
    <lineage>
        <taxon>Bacteria</taxon>
        <taxon>Bacillati</taxon>
        <taxon>Actinomycetota</taxon>
        <taxon>Actinomycetes</taxon>
        <taxon>Streptosporangiales</taxon>
        <taxon>Thermomonosporaceae</taxon>
        <taxon>Actinoallomurus</taxon>
    </lineage>
</organism>
<dbReference type="Pfam" id="PF01547">
    <property type="entry name" value="SBP_bac_1"/>
    <property type="match status" value="1"/>
</dbReference>
<keyword evidence="5" id="KW-1185">Reference proteome</keyword>
<dbReference type="PANTHER" id="PTHR30061:SF50">
    <property type="entry name" value="MALTOSE_MALTODEXTRIN-BINDING PERIPLASMIC PROTEIN"/>
    <property type="match status" value="1"/>
</dbReference>
<gene>
    <name evidence="4" type="ORF">GCM10023191_019670</name>
</gene>
<dbReference type="RefSeq" id="WP_345460432.1">
    <property type="nucleotide sequence ID" value="NZ_BAABHF010000015.1"/>
</dbReference>
<evidence type="ECO:0000313" key="5">
    <source>
        <dbReference type="Proteomes" id="UP001500503"/>
    </source>
</evidence>
<dbReference type="EMBL" id="BAABHF010000015">
    <property type="protein sequence ID" value="GAA4489220.1"/>
    <property type="molecule type" value="Genomic_DNA"/>
</dbReference>
<proteinExistence type="inferred from homology"/>
<dbReference type="SUPFAM" id="SSF53850">
    <property type="entry name" value="Periplasmic binding protein-like II"/>
    <property type="match status" value="1"/>
</dbReference>
<keyword evidence="2" id="KW-0813">Transport</keyword>
<keyword evidence="3" id="KW-0732">Signal</keyword>
<evidence type="ECO:0000256" key="3">
    <source>
        <dbReference type="ARBA" id="ARBA00022729"/>
    </source>
</evidence>
<name>A0ABP8PPD0_9ACTN</name>
<evidence type="ECO:0000256" key="1">
    <source>
        <dbReference type="ARBA" id="ARBA00008520"/>
    </source>
</evidence>
<comment type="caution">
    <text evidence="4">The sequence shown here is derived from an EMBL/GenBank/DDBJ whole genome shotgun (WGS) entry which is preliminary data.</text>
</comment>